<dbReference type="PROSITE" id="PS00237">
    <property type="entry name" value="G_PROTEIN_RECEP_F1_1"/>
    <property type="match status" value="1"/>
</dbReference>
<evidence type="ECO:0000256" key="3">
    <source>
        <dbReference type="ARBA" id="ARBA00022692"/>
    </source>
</evidence>
<keyword evidence="3 10" id="KW-0812">Transmembrane</keyword>
<feature type="transmembrane region" description="Helical" evidence="11">
    <location>
        <begin position="62"/>
        <end position="85"/>
    </location>
</feature>
<sequence>MLPNLTAERSAPGETASAGLGAGTAAACAILGLCFLLGAPGNLLVIWTILRHVRKRSHTVVLILHLAAADLLVVAPLPLWIYSLARSWVFGEAFCKALVYVISVCMFSSIFFITLMSVERFLAICYPLEMQRWKGTRAMNAGPVLLWLLALPLGVPSATAQTLSSTDGVEQCFSKKFSSVAPAVALLCLETVGGFIVPFIVLSVCYRLVAVKLKRRSFTSKQKSMRLVHAVVVAFILCWLPYHIVNIVDFVCILASGTKHDCLPQSVVFGSGALVFVSSSVNPVLYTFFAKSLKGSLKESGLVRLFRDTAAWAGRLREPVAPQQSGPRPADAQEALKVQVPGSEQLKSECDQ</sequence>
<keyword evidence="13" id="KW-1185">Reference proteome</keyword>
<dbReference type="InterPro" id="IPR000276">
    <property type="entry name" value="GPCR_Rhodpsn"/>
</dbReference>
<keyword evidence="7 10" id="KW-0675">Receptor</keyword>
<dbReference type="PRINTS" id="PR01157">
    <property type="entry name" value="P2YPURNOCPTR"/>
</dbReference>
<dbReference type="PANTHER" id="PTHR10489">
    <property type="entry name" value="CELL ADHESION MOLECULE"/>
    <property type="match status" value="1"/>
</dbReference>
<keyword evidence="8" id="KW-0325">Glycoprotein</keyword>
<dbReference type="FunFam" id="1.20.1070.10:FF:000109">
    <property type="entry name" value="Leukotriene B4 receptor"/>
    <property type="match status" value="1"/>
</dbReference>
<feature type="transmembrane region" description="Helical" evidence="11">
    <location>
        <begin position="20"/>
        <end position="50"/>
    </location>
</feature>
<keyword evidence="6 11" id="KW-0472">Membrane</keyword>
<dbReference type="Pfam" id="PF00001">
    <property type="entry name" value="7tm_1"/>
    <property type="match status" value="1"/>
</dbReference>
<dbReference type="PANTHER" id="PTHR10489:SF946">
    <property type="entry name" value="LEUKOTRIENE B4 RECEPTOR 1-LIKE"/>
    <property type="match status" value="1"/>
</dbReference>
<evidence type="ECO:0000313" key="14">
    <source>
        <dbReference type="RefSeq" id="XP_029001256.2"/>
    </source>
</evidence>
<evidence type="ECO:0000256" key="7">
    <source>
        <dbReference type="ARBA" id="ARBA00023170"/>
    </source>
</evidence>
<dbReference type="GO" id="GO:0009897">
    <property type="term" value="C:external side of plasma membrane"/>
    <property type="evidence" value="ECO:0007669"/>
    <property type="project" value="TreeGrafter"/>
</dbReference>
<evidence type="ECO:0000313" key="13">
    <source>
        <dbReference type="Proteomes" id="UP000515150"/>
    </source>
</evidence>
<dbReference type="Gene3D" id="1.20.1070.10">
    <property type="entry name" value="Rhodopsin 7-helix transmembrane proteins"/>
    <property type="match status" value="1"/>
</dbReference>
<organism evidence="13 14">
    <name type="scientific">Betta splendens</name>
    <name type="common">Siamese fighting fish</name>
    <dbReference type="NCBI Taxonomy" id="158456"/>
    <lineage>
        <taxon>Eukaryota</taxon>
        <taxon>Metazoa</taxon>
        <taxon>Chordata</taxon>
        <taxon>Craniata</taxon>
        <taxon>Vertebrata</taxon>
        <taxon>Euteleostomi</taxon>
        <taxon>Actinopterygii</taxon>
        <taxon>Neopterygii</taxon>
        <taxon>Teleostei</taxon>
        <taxon>Neoteleostei</taxon>
        <taxon>Acanthomorphata</taxon>
        <taxon>Anabantaria</taxon>
        <taxon>Anabantiformes</taxon>
        <taxon>Anabantoidei</taxon>
        <taxon>Osphronemidae</taxon>
        <taxon>Betta</taxon>
    </lineage>
</organism>
<dbReference type="GeneID" id="114852783"/>
<feature type="domain" description="G-protein coupled receptors family 1 profile" evidence="12">
    <location>
        <begin position="41"/>
        <end position="286"/>
    </location>
</feature>
<evidence type="ECO:0000256" key="6">
    <source>
        <dbReference type="ARBA" id="ARBA00023136"/>
    </source>
</evidence>
<dbReference type="KEGG" id="bspl:114852783"/>
<keyword evidence="9 10" id="KW-0807">Transducer</keyword>
<protein>
    <submittedName>
        <fullName evidence="14">Delta-type opioid receptor-like</fullName>
    </submittedName>
</protein>
<dbReference type="PRINTS" id="PR00237">
    <property type="entry name" value="GPCRRHODOPSN"/>
</dbReference>
<dbReference type="GO" id="GO:0019957">
    <property type="term" value="F:C-C chemokine binding"/>
    <property type="evidence" value="ECO:0007669"/>
    <property type="project" value="TreeGrafter"/>
</dbReference>
<comment type="similarity">
    <text evidence="10">Belongs to the G-protein coupled receptor 1 family.</text>
</comment>
<dbReference type="SUPFAM" id="SSF81321">
    <property type="entry name" value="Family A G protein-coupled receptor-like"/>
    <property type="match status" value="1"/>
</dbReference>
<keyword evidence="4 11" id="KW-1133">Transmembrane helix</keyword>
<proteinExistence type="inferred from homology"/>
<gene>
    <name evidence="14" type="primary">LOC114852783</name>
</gene>
<dbReference type="GO" id="GO:0019722">
    <property type="term" value="P:calcium-mediated signaling"/>
    <property type="evidence" value="ECO:0007669"/>
    <property type="project" value="TreeGrafter"/>
</dbReference>
<feature type="transmembrane region" description="Helical" evidence="11">
    <location>
        <begin position="144"/>
        <end position="163"/>
    </location>
</feature>
<dbReference type="InterPro" id="IPR050119">
    <property type="entry name" value="CCR1-9-like"/>
</dbReference>
<evidence type="ECO:0000256" key="2">
    <source>
        <dbReference type="ARBA" id="ARBA00022475"/>
    </source>
</evidence>
<dbReference type="GO" id="GO:0007204">
    <property type="term" value="P:positive regulation of cytosolic calcium ion concentration"/>
    <property type="evidence" value="ECO:0007669"/>
    <property type="project" value="TreeGrafter"/>
</dbReference>
<feature type="transmembrane region" description="Helical" evidence="11">
    <location>
        <begin position="183"/>
        <end position="206"/>
    </location>
</feature>
<dbReference type="PROSITE" id="PS50262">
    <property type="entry name" value="G_PROTEIN_RECEP_F1_2"/>
    <property type="match status" value="1"/>
</dbReference>
<reference evidence="14" key="1">
    <citation type="submission" date="2025-08" db="UniProtKB">
        <authorList>
            <consortium name="RefSeq"/>
        </authorList>
    </citation>
    <scope>IDENTIFICATION</scope>
</reference>
<dbReference type="OrthoDB" id="8888529at2759"/>
<keyword evidence="5 10" id="KW-0297">G-protein coupled receptor</keyword>
<dbReference type="InterPro" id="IPR017452">
    <property type="entry name" value="GPCR_Rhodpsn_7TM"/>
</dbReference>
<evidence type="ECO:0000256" key="1">
    <source>
        <dbReference type="ARBA" id="ARBA00004651"/>
    </source>
</evidence>
<name>A0A6P7M2N2_BETSP</name>
<dbReference type="Proteomes" id="UP000515150">
    <property type="component" value="Chromosome 3"/>
</dbReference>
<dbReference type="GO" id="GO:0004974">
    <property type="term" value="F:leukotriene receptor activity"/>
    <property type="evidence" value="ECO:0007669"/>
    <property type="project" value="UniProtKB-ARBA"/>
</dbReference>
<dbReference type="GO" id="GO:0060326">
    <property type="term" value="P:cell chemotaxis"/>
    <property type="evidence" value="ECO:0007669"/>
    <property type="project" value="TreeGrafter"/>
</dbReference>
<dbReference type="GO" id="GO:0006955">
    <property type="term" value="P:immune response"/>
    <property type="evidence" value="ECO:0007669"/>
    <property type="project" value="TreeGrafter"/>
</dbReference>
<feature type="transmembrane region" description="Helical" evidence="11">
    <location>
        <begin position="97"/>
        <end position="123"/>
    </location>
</feature>
<evidence type="ECO:0000256" key="10">
    <source>
        <dbReference type="RuleBase" id="RU000688"/>
    </source>
</evidence>
<evidence type="ECO:0000256" key="8">
    <source>
        <dbReference type="ARBA" id="ARBA00023180"/>
    </source>
</evidence>
<dbReference type="RefSeq" id="XP_029001256.2">
    <property type="nucleotide sequence ID" value="XM_029145423.3"/>
</dbReference>
<accession>A0A6P7M2N2</accession>
<dbReference type="GO" id="GO:0016493">
    <property type="term" value="F:C-C chemokine receptor activity"/>
    <property type="evidence" value="ECO:0007669"/>
    <property type="project" value="TreeGrafter"/>
</dbReference>
<feature type="transmembrane region" description="Helical" evidence="11">
    <location>
        <begin position="268"/>
        <end position="289"/>
    </location>
</feature>
<dbReference type="InParanoid" id="A0A6P7M2N2"/>
<evidence type="ECO:0000256" key="11">
    <source>
        <dbReference type="SAM" id="Phobius"/>
    </source>
</evidence>
<comment type="subcellular location">
    <subcellularLocation>
        <location evidence="1">Cell membrane</location>
        <topology evidence="1">Multi-pass membrane protein</topology>
    </subcellularLocation>
</comment>
<feature type="transmembrane region" description="Helical" evidence="11">
    <location>
        <begin position="227"/>
        <end position="248"/>
    </location>
</feature>
<keyword evidence="2" id="KW-1003">Cell membrane</keyword>
<evidence type="ECO:0000259" key="12">
    <source>
        <dbReference type="PROSITE" id="PS50262"/>
    </source>
</evidence>
<evidence type="ECO:0000256" key="9">
    <source>
        <dbReference type="ARBA" id="ARBA00023224"/>
    </source>
</evidence>
<evidence type="ECO:0000256" key="5">
    <source>
        <dbReference type="ARBA" id="ARBA00023040"/>
    </source>
</evidence>
<evidence type="ECO:0000256" key="4">
    <source>
        <dbReference type="ARBA" id="ARBA00022989"/>
    </source>
</evidence>
<dbReference type="AlphaFoldDB" id="A0A6P7M2N2"/>